<dbReference type="EMBL" id="CP063190">
    <property type="protein sequence ID" value="WCZ33745.1"/>
    <property type="molecule type" value="Genomic_DNA"/>
</dbReference>
<dbReference type="EMBL" id="CP063190">
    <property type="protein sequence ID" value="WCZ34975.1"/>
    <property type="molecule type" value="Genomic_DNA"/>
</dbReference>
<evidence type="ECO:0000313" key="5">
    <source>
        <dbReference type="EMBL" id="WCZ34975.1"/>
    </source>
</evidence>
<evidence type="ECO:0000313" key="2">
    <source>
        <dbReference type="EMBL" id="WCZ33549.1"/>
    </source>
</evidence>
<dbReference type="EMBL" id="CP063190">
    <property type="protein sequence ID" value="WCZ35522.1"/>
    <property type="molecule type" value="Genomic_DNA"/>
</dbReference>
<protein>
    <recommendedName>
        <fullName evidence="8">Transposase</fullName>
    </recommendedName>
</protein>
<accession>A0ABY7UA57</accession>
<evidence type="ECO:0000313" key="6">
    <source>
        <dbReference type="EMBL" id="WCZ35522.1"/>
    </source>
</evidence>
<evidence type="ECO:0000313" key="4">
    <source>
        <dbReference type="EMBL" id="WCZ33745.1"/>
    </source>
</evidence>
<feature type="compositionally biased region" description="Polar residues" evidence="1">
    <location>
        <begin position="211"/>
        <end position="228"/>
    </location>
</feature>
<gene>
    <name evidence="2" type="ORF">CIHUM_00450</name>
    <name evidence="3" type="ORF">CIHUM_01310</name>
    <name evidence="4" type="ORF">CIHUM_01490</name>
    <name evidence="5" type="ORF">CIHUM_07815</name>
    <name evidence="6" type="ORF">CIHUM_10670</name>
</gene>
<sequence length="228" mass="25732">MSYPPEVRQRAVELSEQGLAASQIRAQLIREDCRSVPSAASISGWVRNARHGNGVDKGWRCAELIAEVVRVNVTTSASTREIGWRFRVAASSVAAWTHKFAPDAGSRRGMTPQEIEQATLARVKEHHETQKRKRKQTETQRQSQRTPRDESAHLRNHEQPTTPFDEAALPDDVEALKDLLRQERFMRLADKALFEAVMESEGKAQTRRRSTAWSSLRLSDDSGTSDTK</sequence>
<evidence type="ECO:0008006" key="8">
    <source>
        <dbReference type="Google" id="ProtNLM"/>
    </source>
</evidence>
<proteinExistence type="predicted"/>
<evidence type="ECO:0000313" key="3">
    <source>
        <dbReference type="EMBL" id="WCZ33709.1"/>
    </source>
</evidence>
<evidence type="ECO:0000313" key="7">
    <source>
        <dbReference type="Proteomes" id="UP001220577"/>
    </source>
</evidence>
<dbReference type="Proteomes" id="UP001220577">
    <property type="component" value="Chromosome"/>
</dbReference>
<reference evidence="2 7" key="1">
    <citation type="submission" date="2020-10" db="EMBL/GenBank/DDBJ databases">
        <title>Complete genome sequence of Corynebacterium ihumii DSM 45751.</title>
        <authorList>
            <person name="Ruckert C."/>
            <person name="Albersmeier A."/>
            <person name="Busche T."/>
            <person name="Jaenicke S."/>
            <person name="Winkler A."/>
            <person name="Friethjonsson O.H."/>
            <person name="Hreggviethsson G.O."/>
            <person name="Lambert C."/>
            <person name="Badcock D."/>
            <person name="Bernaerts K."/>
            <person name="Anne J."/>
            <person name="Economou A."/>
            <person name="Kalinowski J."/>
        </authorList>
    </citation>
    <scope>NUCLEOTIDE SEQUENCE [LARGE SCALE GENOMIC DNA]</scope>
    <source>
        <strain evidence="2 7">DSM 45751</strain>
    </source>
</reference>
<feature type="compositionally biased region" description="Basic and acidic residues" evidence="1">
    <location>
        <begin position="146"/>
        <end position="158"/>
    </location>
</feature>
<keyword evidence="7" id="KW-1185">Reference proteome</keyword>
<dbReference type="EMBL" id="CP063190">
    <property type="protein sequence ID" value="WCZ33549.1"/>
    <property type="molecule type" value="Genomic_DNA"/>
</dbReference>
<name>A0ABY7UA57_9CORY</name>
<organism evidence="2 7">
    <name type="scientific">Corynebacterium ihumii</name>
    <dbReference type="NCBI Taxonomy" id="1232427"/>
    <lineage>
        <taxon>Bacteria</taxon>
        <taxon>Bacillati</taxon>
        <taxon>Actinomycetota</taxon>
        <taxon>Actinomycetes</taxon>
        <taxon>Mycobacteriales</taxon>
        <taxon>Corynebacteriaceae</taxon>
        <taxon>Corynebacterium</taxon>
    </lineage>
</organism>
<dbReference type="EMBL" id="CP063190">
    <property type="protein sequence ID" value="WCZ33709.1"/>
    <property type="molecule type" value="Genomic_DNA"/>
</dbReference>
<evidence type="ECO:0000256" key="1">
    <source>
        <dbReference type="SAM" id="MobiDB-lite"/>
    </source>
</evidence>
<dbReference type="RefSeq" id="WP_148363865.1">
    <property type="nucleotide sequence ID" value="NZ_CAVS020000043.1"/>
</dbReference>
<feature type="region of interest" description="Disordered" evidence="1">
    <location>
        <begin position="123"/>
        <end position="170"/>
    </location>
</feature>
<feature type="region of interest" description="Disordered" evidence="1">
    <location>
        <begin position="198"/>
        <end position="228"/>
    </location>
</feature>